<accession>A0AAE2D443</accession>
<evidence type="ECO:0000259" key="7">
    <source>
        <dbReference type="PROSITE" id="PS51783"/>
    </source>
</evidence>
<evidence type="ECO:0000256" key="3">
    <source>
        <dbReference type="ARBA" id="ARBA00022737"/>
    </source>
</evidence>
<keyword evidence="9" id="KW-1185">Reference proteome</keyword>
<organism evidence="8 9">
    <name type="scientific">Schistosoma mekongi</name>
    <name type="common">Parasitic worm</name>
    <dbReference type="NCBI Taxonomy" id="38744"/>
    <lineage>
        <taxon>Eukaryota</taxon>
        <taxon>Metazoa</taxon>
        <taxon>Spiralia</taxon>
        <taxon>Lophotrochozoa</taxon>
        <taxon>Platyhelminthes</taxon>
        <taxon>Trematoda</taxon>
        <taxon>Digenea</taxon>
        <taxon>Strigeidida</taxon>
        <taxon>Schistosomatoidea</taxon>
        <taxon>Schistosomatidae</taxon>
        <taxon>Schistosoma</taxon>
    </lineage>
</organism>
<feature type="non-terminal residue" evidence="8">
    <location>
        <position position="1"/>
    </location>
</feature>
<feature type="region of interest" description="Disordered" evidence="5">
    <location>
        <begin position="1107"/>
        <end position="1139"/>
    </location>
</feature>
<name>A0AAE2D443_SCHME</name>
<evidence type="ECO:0000256" key="2">
    <source>
        <dbReference type="ARBA" id="ARBA00022574"/>
    </source>
</evidence>
<feature type="domain" description="BEACH-type PH" evidence="7">
    <location>
        <begin position="2002"/>
        <end position="2110"/>
    </location>
</feature>
<reference evidence="8" key="1">
    <citation type="submission" date="2022-04" db="EMBL/GenBank/DDBJ databases">
        <authorList>
            <person name="Xu L."/>
            <person name="Lv Z."/>
        </authorList>
    </citation>
    <scope>NUCLEOTIDE SEQUENCE</scope>
    <source>
        <strain evidence="8">LV_2022a</strain>
    </source>
</reference>
<dbReference type="PROSITE" id="PS50197">
    <property type="entry name" value="BEACH"/>
    <property type="match status" value="1"/>
</dbReference>
<dbReference type="SUPFAM" id="SSF49899">
    <property type="entry name" value="Concanavalin A-like lectins/glucanases"/>
    <property type="match status" value="1"/>
</dbReference>
<keyword evidence="4" id="KW-0472">Membrane</keyword>
<feature type="compositionally biased region" description="Low complexity" evidence="5">
    <location>
        <begin position="952"/>
        <end position="963"/>
    </location>
</feature>
<dbReference type="Pfam" id="PF02138">
    <property type="entry name" value="Beach"/>
    <property type="match status" value="1"/>
</dbReference>
<dbReference type="Gene3D" id="1.10.1540.10">
    <property type="entry name" value="BEACH domain"/>
    <property type="match status" value="1"/>
</dbReference>
<feature type="compositionally biased region" description="Basic and acidic residues" evidence="5">
    <location>
        <begin position="1031"/>
        <end position="1041"/>
    </location>
</feature>
<dbReference type="InterPro" id="IPR013320">
    <property type="entry name" value="ConA-like_dom_sf"/>
</dbReference>
<dbReference type="Pfam" id="PF15787">
    <property type="entry name" value="DUF4704"/>
    <property type="match status" value="1"/>
</dbReference>
<dbReference type="GO" id="GO:0005829">
    <property type="term" value="C:cytosol"/>
    <property type="evidence" value="ECO:0007669"/>
    <property type="project" value="TreeGrafter"/>
</dbReference>
<feature type="compositionally biased region" description="Low complexity" evidence="5">
    <location>
        <begin position="1125"/>
        <end position="1139"/>
    </location>
</feature>
<evidence type="ECO:0000256" key="4">
    <source>
        <dbReference type="ARBA" id="ARBA00023136"/>
    </source>
</evidence>
<dbReference type="FunFam" id="1.10.1540.10:FF:000001">
    <property type="entry name" value="neurobeachin isoform X1"/>
    <property type="match status" value="1"/>
</dbReference>
<dbReference type="GO" id="GO:0019901">
    <property type="term" value="F:protein kinase binding"/>
    <property type="evidence" value="ECO:0007669"/>
    <property type="project" value="TreeGrafter"/>
</dbReference>
<gene>
    <name evidence="8" type="ORF">MN116_006047</name>
</gene>
<dbReference type="InterPro" id="IPR011993">
    <property type="entry name" value="PH-like_dom_sf"/>
</dbReference>
<dbReference type="PROSITE" id="PS51783">
    <property type="entry name" value="PH_BEACH"/>
    <property type="match status" value="1"/>
</dbReference>
<feature type="domain" description="BEACH" evidence="6">
    <location>
        <begin position="2129"/>
        <end position="2386"/>
    </location>
</feature>
<dbReference type="InterPro" id="IPR000409">
    <property type="entry name" value="BEACH_dom"/>
</dbReference>
<dbReference type="InterPro" id="IPR036372">
    <property type="entry name" value="BEACH_dom_sf"/>
</dbReference>
<dbReference type="CDD" id="cd01201">
    <property type="entry name" value="PH_BEACH"/>
    <property type="match status" value="1"/>
</dbReference>
<dbReference type="InterPro" id="IPR031570">
    <property type="entry name" value="NBEA/BDCP_DUF4704"/>
</dbReference>
<dbReference type="Gene3D" id="2.30.29.30">
    <property type="entry name" value="Pleckstrin-homology domain (PH domain)/Phosphotyrosine-binding domain (PTB)"/>
    <property type="match status" value="1"/>
</dbReference>
<dbReference type="Proteomes" id="UP001292079">
    <property type="component" value="Unassembled WGS sequence"/>
</dbReference>
<feature type="compositionally biased region" description="Polar residues" evidence="5">
    <location>
        <begin position="1114"/>
        <end position="1123"/>
    </location>
</feature>
<dbReference type="CDD" id="cd06071">
    <property type="entry name" value="Beach"/>
    <property type="match status" value="1"/>
</dbReference>
<sequence>MDKMDDSAVTVTQILDAFRIHLEKSNLECDNDKITLSSIPSISNDMTNFFLKVSDFVMLCENARCLNTITLSKLLREIISSHVTANVIVSLLHRIYQSSDIWPSFSAGFITVLHILPCASTPNSYFNFMDEYSNIALPPTDKWPNQNGWTFHCWLYRKPLRTNIKMHLYCFQTYDHLGFSAYFNKEVLFVSLARSKGKIDEFPINFSFCPNEWFMLTIVHSYMRWSGSGILCYVNGTLVSNIDVTWHLSASEAVKTCLIGQSSDATDGSGFYGHLSNIMGFMEALSPEQIGYIYSLGPTYQGQFRFETDNCSGWFSNQTKIIGDPNKLHNALVFAYSAHSCDGRLCLNQAVNFHQSNPTPLHAIMSGNVSSVKCTSVSDLLIKLGGMQLLYPLLSRLNWPIEKFVAFENKSDLLEILSLHPSFANLQPLAPEMPTILVRFIFGLVQTSSTLKNQFVATKGLLIIADALNQSEINYLTKSLLDEIINFTMYLLKAIKSTHDELNIHNNSTSNINIHIILIKQMYGYFLSNPELWCKATLDVQEQLYQFLATDFMEAVISGYIDRTGTIIHCLNTLKYYLALTNPRARSGYELCTPNHEIIGSVEELVKLRTNLLIYLKRLFTRGGINDNEMQMILAFLTTVQEPENIHDVLYLLVSTLIEFPNTCGPVFVRTNGIHCVFKLLTSDDEHVRIYAIKLFGLYLMYGKTLVYGNSVECFALYSLLEERLNSTSTQFTLLTYNALFEVMTECIAPKIRINPIIIIDKTMSTIKNPALLKVIAHLIAQSEQTAEIFTIKDTFIQHLFIFCTQNPYNKKTILQLSIWQDWLLHLVPLYPNNKINANLLLKILRLIRILLIYGICNELGSWQVLVDTLALIHLHICEERLTYMKVKQQAVKLKSATDKNHSNLAYTNTSVLFSNKDPTASNNSLGVDLTECGSCQIKTDQLSSNDSLVENNSGNNSDSNLNKTNDNNKTINSCSSSVCNSDHILDQTPDSVLSYENIELSSLSLSKPSLSHNHHHSHHQEINNNVESKATTETDNLKKDKSSKFQLPNFSWSYVHQLLLDDLLCSLENIVIQRNGHGQQFSLLTSSSSSSTPQLSGSRDNILKQHSKLGKQSAYSQSTAQNKLPPQTETLPSPSSSSIATITSTNLLTKMSTFVPHSNNRRSLTDNNFVSIHSNDDNNIINTDNQIDMYLVDSRSESVFITNLLHIISYLSDMIIGACGGLLPLLAAASSSTSEIGSLESLPGMELSNGIGYLLRLTYLTDYCILDKNIDAKLLECERNLPSGFIARQLLRLYLTTAVRNCLESRLNMLLPPSYIVQTMKQLSSGNDVIHRDDDKDKNVEINEVLFIQSDDSSHTIQSIQIMTETMQTMNDIRVDRINHYTYSNGIDVTSKEVHPKHVSLPLSIESNNHCNLIEDSVENLTKKLLNLSRFHFVIDLEFYSIHRLGFLGQPWKLPDYYTSSNDLFRISDIKQDYDGKINHLSGSFQQLLYGVKPYFNYPKNYGDEQFQNTVIYPLKSPKIILQNSDLRRLHFLITKYGETTKSPDFLALATVYFLSVMMVSKYRDVLDPNPIWSPYSENNEHGRYSKDDFMQLHPEVHHDSDLTQELSASMNSFTTINNETTTLSNASINNDINKNHNTNNRKISVLEGTDRGDNATDQDHNSIVSEDYEFVDIPLDNNNNSTNDEPIPSSTIDQSNKKENKLADLLDTSLSSAGLLLKDLFIEFMDYFNKTLIGTHGQELMPSILPFLQHTSSVIELVMLLCSQEWQTSLQKYAGWAFIELVNEGRLVSHSIRDHLYRLILNNILNLRKSLRITMASLREEEQMHKNIIVSTRLRDAHLANYLKSKANRLAQFIMFNWMRSSMNTSSSSSLAVHPLIKDYFRLDGWEDNSRRHRRLIPNPHGTNYSSSVFYVDNTRRRSVCQNHSQRLVDFLKEAGAHVRDFSINSELINNNSLQPELALDNISVNSAVNESIDSIETTNPVTLSWFQEDTLYPGRLCIDFKAMANLSVPCILISLGVTVYGTLFISKQELYFEHDTDHPNNRSIDQRVLVYIEHIYSRWSLSEIRAVFNRSFLHRKVALEIFVASRGSVLFAFTDVASVKLVVNALPEVGIGTRYGLPMSRTSTLASPSKIFQLSNMTQRWQRRELSNFDYLMYLNTIAGRSYNDLNQYPIFPWVISNYATKELDLSSPSNYRDLSKPIGAINPKRKAFFDERYQNWEDDSQPPFHYGTHYSTAAFVLNYLLRVEPFTSVFLNLQGGKFDHPDRIFFSVAKTWENCQINTSDVKELIPEFFYFPEMFENSNRLDLGTTNDGISVDSVILPPWAKSPEEFVRINREALESELVSCQLHHWIDLIFGYKQRGPEAVHSTNVFHYLTYDGSVDWDK</sequence>
<evidence type="ECO:0000313" key="8">
    <source>
        <dbReference type="EMBL" id="KAK4470499.1"/>
    </source>
</evidence>
<dbReference type="InterPro" id="IPR010508">
    <property type="entry name" value="NBEA-like_DUF1088"/>
</dbReference>
<evidence type="ECO:0000259" key="6">
    <source>
        <dbReference type="PROSITE" id="PS50197"/>
    </source>
</evidence>
<dbReference type="Pfam" id="PF06469">
    <property type="entry name" value="DUF1088"/>
    <property type="match status" value="1"/>
</dbReference>
<feature type="region of interest" description="Disordered" evidence="5">
    <location>
        <begin position="946"/>
        <end position="967"/>
    </location>
</feature>
<dbReference type="GO" id="GO:0016020">
    <property type="term" value="C:membrane"/>
    <property type="evidence" value="ECO:0007669"/>
    <property type="project" value="UniProtKB-SubCell"/>
</dbReference>
<dbReference type="SUPFAM" id="SSF50729">
    <property type="entry name" value="PH domain-like"/>
    <property type="match status" value="1"/>
</dbReference>
<dbReference type="InterPro" id="IPR050865">
    <property type="entry name" value="BEACH_Domain"/>
</dbReference>
<feature type="region of interest" description="Disordered" evidence="5">
    <location>
        <begin position="1008"/>
        <end position="1041"/>
    </location>
</feature>
<keyword evidence="2" id="KW-0853">WD repeat</keyword>
<keyword evidence="3" id="KW-0677">Repeat</keyword>
<dbReference type="InterPro" id="IPR023362">
    <property type="entry name" value="PH-BEACH_dom"/>
</dbReference>
<proteinExistence type="predicted"/>
<dbReference type="GO" id="GO:0008104">
    <property type="term" value="P:intracellular protein localization"/>
    <property type="evidence" value="ECO:0007669"/>
    <property type="project" value="TreeGrafter"/>
</dbReference>
<dbReference type="SMART" id="SM01026">
    <property type="entry name" value="Beach"/>
    <property type="match status" value="1"/>
</dbReference>
<dbReference type="EMBL" id="JALJAT010000004">
    <property type="protein sequence ID" value="KAK4470499.1"/>
    <property type="molecule type" value="Genomic_DNA"/>
</dbReference>
<evidence type="ECO:0000256" key="5">
    <source>
        <dbReference type="SAM" id="MobiDB-lite"/>
    </source>
</evidence>
<reference evidence="8" key="2">
    <citation type="journal article" date="2023" name="Infect Dis Poverty">
        <title>Chromosome-scale genome of the human blood fluke Schistosoma mekongi and its implications for public health.</title>
        <authorList>
            <person name="Zhou M."/>
            <person name="Xu L."/>
            <person name="Xu D."/>
            <person name="Chen W."/>
            <person name="Khan J."/>
            <person name="Hu Y."/>
            <person name="Huang H."/>
            <person name="Wei H."/>
            <person name="Zhang Y."/>
            <person name="Chusongsang P."/>
            <person name="Tanasarnprasert K."/>
            <person name="Hu X."/>
            <person name="Limpanont Y."/>
            <person name="Lv Z."/>
        </authorList>
    </citation>
    <scope>NUCLEOTIDE SEQUENCE</scope>
    <source>
        <strain evidence="8">LV_2022a</strain>
    </source>
</reference>
<dbReference type="SUPFAM" id="SSF81837">
    <property type="entry name" value="BEACH domain"/>
    <property type="match status" value="1"/>
</dbReference>
<evidence type="ECO:0008006" key="10">
    <source>
        <dbReference type="Google" id="ProtNLM"/>
    </source>
</evidence>
<comment type="caution">
    <text evidence="8">The sequence shown here is derived from an EMBL/GenBank/DDBJ whole genome shotgun (WGS) entry which is preliminary data.</text>
</comment>
<comment type="subcellular location">
    <subcellularLocation>
        <location evidence="1">Membrane</location>
    </subcellularLocation>
</comment>
<protein>
    <recommendedName>
        <fullName evidence="10">Neurobeachin</fullName>
    </recommendedName>
</protein>
<dbReference type="PANTHER" id="PTHR13743">
    <property type="entry name" value="BEIGE/BEACH-RELATED"/>
    <property type="match status" value="1"/>
</dbReference>
<dbReference type="Pfam" id="PF13385">
    <property type="entry name" value="Laminin_G_3"/>
    <property type="match status" value="1"/>
</dbReference>
<dbReference type="Pfam" id="PF14844">
    <property type="entry name" value="PH_BEACH"/>
    <property type="match status" value="1"/>
</dbReference>
<dbReference type="PANTHER" id="PTHR13743:SF162">
    <property type="entry name" value="NEUROBEACHIN"/>
    <property type="match status" value="1"/>
</dbReference>
<evidence type="ECO:0000256" key="1">
    <source>
        <dbReference type="ARBA" id="ARBA00004370"/>
    </source>
</evidence>
<evidence type="ECO:0000313" key="9">
    <source>
        <dbReference type="Proteomes" id="UP001292079"/>
    </source>
</evidence>